<dbReference type="PROSITE" id="PS50111">
    <property type="entry name" value="CHEMOTAXIS_TRANSDUC_2"/>
    <property type="match status" value="1"/>
</dbReference>
<dbReference type="SMART" id="SM00091">
    <property type="entry name" value="PAS"/>
    <property type="match status" value="2"/>
</dbReference>
<proteinExistence type="inferred from homology"/>
<dbReference type="InterPro" id="IPR000727">
    <property type="entry name" value="T_SNARE_dom"/>
</dbReference>
<dbReference type="PROSITE" id="PS50113">
    <property type="entry name" value="PAC"/>
    <property type="match status" value="2"/>
</dbReference>
<dbReference type="PROSITE" id="PS50112">
    <property type="entry name" value="PAS"/>
    <property type="match status" value="2"/>
</dbReference>
<dbReference type="EMBL" id="LPZR01000165">
    <property type="protein sequence ID" value="KYO51794.1"/>
    <property type="molecule type" value="Genomic_DNA"/>
</dbReference>
<dbReference type="Gene3D" id="3.30.450.20">
    <property type="entry name" value="PAS domain"/>
    <property type="match status" value="2"/>
</dbReference>
<accession>A0A162KPF9</accession>
<dbReference type="NCBIfam" id="TIGR00229">
    <property type="entry name" value="sensory_box"/>
    <property type="match status" value="2"/>
</dbReference>
<dbReference type="InterPro" id="IPR004089">
    <property type="entry name" value="MCPsignal_dom"/>
</dbReference>
<feature type="domain" description="PAS" evidence="4">
    <location>
        <begin position="26"/>
        <end position="69"/>
    </location>
</feature>
<dbReference type="Proteomes" id="UP000075787">
    <property type="component" value="Unassembled WGS sequence"/>
</dbReference>
<dbReference type="Pfam" id="PF00015">
    <property type="entry name" value="MCPsignal"/>
    <property type="match status" value="1"/>
</dbReference>
<dbReference type="RefSeq" id="WP_062765448.1">
    <property type="nucleotide sequence ID" value="NZ_CP121045.1"/>
</dbReference>
<dbReference type="SMART" id="SM00283">
    <property type="entry name" value="MA"/>
    <property type="match status" value="1"/>
</dbReference>
<dbReference type="InterPro" id="IPR004090">
    <property type="entry name" value="Chemotax_Me-accpt_rcpt"/>
</dbReference>
<dbReference type="CDD" id="cd00130">
    <property type="entry name" value="PAS"/>
    <property type="match status" value="2"/>
</dbReference>
<dbReference type="Pfam" id="PF08447">
    <property type="entry name" value="PAS_3"/>
    <property type="match status" value="2"/>
</dbReference>
<feature type="domain" description="Methyl-accepting transducer" evidence="3">
    <location>
        <begin position="257"/>
        <end position="483"/>
    </location>
</feature>
<evidence type="ECO:0000313" key="8">
    <source>
        <dbReference type="Proteomes" id="UP000075787"/>
    </source>
</evidence>
<dbReference type="PRINTS" id="PR00260">
    <property type="entry name" value="CHEMTRNSDUCR"/>
</dbReference>
<evidence type="ECO:0000259" key="4">
    <source>
        <dbReference type="PROSITE" id="PS50112"/>
    </source>
</evidence>
<keyword evidence="2" id="KW-0807">Transducer</keyword>
<feature type="domain" description="PAC" evidence="5">
    <location>
        <begin position="85"/>
        <end position="137"/>
    </location>
</feature>
<evidence type="ECO:0000259" key="3">
    <source>
        <dbReference type="PROSITE" id="PS50111"/>
    </source>
</evidence>
<dbReference type="GO" id="GO:0004888">
    <property type="term" value="F:transmembrane signaling receptor activity"/>
    <property type="evidence" value="ECO:0007669"/>
    <property type="project" value="InterPro"/>
</dbReference>
<name>A0A162KPF9_9PROT</name>
<gene>
    <name evidence="7" type="ORF">AUP44_07605</name>
</gene>
<evidence type="ECO:0000313" key="7">
    <source>
        <dbReference type="EMBL" id="KYO51794.1"/>
    </source>
</evidence>
<dbReference type="SUPFAM" id="SSF58104">
    <property type="entry name" value="Methyl-accepting chemotaxis protein (MCP) signaling domain"/>
    <property type="match status" value="1"/>
</dbReference>
<dbReference type="InterPro" id="IPR050903">
    <property type="entry name" value="Bact_Chemotaxis_MeTrfase"/>
</dbReference>
<dbReference type="GeneID" id="97242298"/>
<protein>
    <submittedName>
        <fullName evidence="7">Chemotaxis protein</fullName>
    </submittedName>
</protein>
<dbReference type="PANTHER" id="PTHR24422">
    <property type="entry name" value="CHEMOTAXIS PROTEIN METHYLTRANSFERASE"/>
    <property type="match status" value="1"/>
</dbReference>
<dbReference type="PROSITE" id="PS50192">
    <property type="entry name" value="T_SNARE"/>
    <property type="match status" value="1"/>
</dbReference>
<feature type="domain" description="PAS" evidence="4">
    <location>
        <begin position="148"/>
        <end position="178"/>
    </location>
</feature>
<evidence type="ECO:0000256" key="2">
    <source>
        <dbReference type="PROSITE-ProRule" id="PRU00284"/>
    </source>
</evidence>
<comment type="similarity">
    <text evidence="1">Belongs to the methyl-accepting chemotaxis (MCP) protein family.</text>
</comment>
<dbReference type="Gene3D" id="1.10.287.950">
    <property type="entry name" value="Methyl-accepting chemotaxis protein"/>
    <property type="match status" value="1"/>
</dbReference>
<dbReference type="SMART" id="SM00086">
    <property type="entry name" value="PAC"/>
    <property type="match status" value="2"/>
</dbReference>
<dbReference type="InterPro" id="IPR000700">
    <property type="entry name" value="PAS-assoc_C"/>
</dbReference>
<sequence>MFNFLSPRRRSDAEAVIAAVNRSQAMITFDMDGRILDANANFLTLVGYTLDEIKGQNHRMLVDVAERESPAYTAFWDALRRGEYQARQFRRIGKGGKVVWIEASYNPVLDGAGRPVKVVKYATDVTAEKTAAADLDGQMQAIRKALAVIEFDLDGKVLWANDNFLNVIGYRLNEIQGRHHSMFVDAAERDSADYKAFWTALRRGEYQARQFKRVAKGGRTVWIEASYNPILDAEGRPVKVVKYATDITRQIDMLTDLKTLIDRNFAEIDHAVDRSTNEAGAAATAAGQTSGAVQMMVAGTEELAASIAEISQSMVKSREATDGAVDRATRADEAAQRLDGVARSMEGVVEVIRGIAGQINLLALNATIEAARAGEAGRGFAVVATEVKTLANQSADATTRISTEIEGMQGLSGEVAEALRTIRGSILTVRDHVTTTAAAVEEQSVVTRDLSANMHTTAAAVDTVTRSLDGITDAVSRVAGAVQTTKQAATVLAR</sequence>
<evidence type="ECO:0000259" key="5">
    <source>
        <dbReference type="PROSITE" id="PS50113"/>
    </source>
</evidence>
<dbReference type="GO" id="GO:0006935">
    <property type="term" value="P:chemotaxis"/>
    <property type="evidence" value="ECO:0007669"/>
    <property type="project" value="InterPro"/>
</dbReference>
<feature type="domain" description="T-SNARE coiled-coil homology" evidence="6">
    <location>
        <begin position="409"/>
        <end position="471"/>
    </location>
</feature>
<evidence type="ECO:0000259" key="6">
    <source>
        <dbReference type="PROSITE" id="PS50192"/>
    </source>
</evidence>
<evidence type="ECO:0000256" key="1">
    <source>
        <dbReference type="ARBA" id="ARBA00029447"/>
    </source>
</evidence>
<dbReference type="InterPro" id="IPR001610">
    <property type="entry name" value="PAC"/>
</dbReference>
<dbReference type="InterPro" id="IPR000014">
    <property type="entry name" value="PAS"/>
</dbReference>
<reference evidence="7 8" key="1">
    <citation type="submission" date="2015-12" db="EMBL/GenBank/DDBJ databases">
        <title>Genome sequence of Tistrella mobilis MCCC 1A02139.</title>
        <authorList>
            <person name="Lu L."/>
            <person name="Lai Q."/>
            <person name="Shao Z."/>
            <person name="Qian P."/>
        </authorList>
    </citation>
    <scope>NUCLEOTIDE SEQUENCE [LARGE SCALE GENOMIC DNA]</scope>
    <source>
        <strain evidence="7 8">MCCC 1A02139</strain>
    </source>
</reference>
<dbReference type="PANTHER" id="PTHR24422:SF10">
    <property type="entry name" value="CHEMOTAXIS PROTEIN METHYLTRANSFERASE 2"/>
    <property type="match status" value="1"/>
</dbReference>
<dbReference type="AlphaFoldDB" id="A0A162KPF9"/>
<dbReference type="GO" id="GO:0007165">
    <property type="term" value="P:signal transduction"/>
    <property type="evidence" value="ECO:0007669"/>
    <property type="project" value="UniProtKB-KW"/>
</dbReference>
<organism evidence="7 8">
    <name type="scientific">Tistrella mobilis</name>
    <dbReference type="NCBI Taxonomy" id="171437"/>
    <lineage>
        <taxon>Bacteria</taxon>
        <taxon>Pseudomonadati</taxon>
        <taxon>Pseudomonadota</taxon>
        <taxon>Alphaproteobacteria</taxon>
        <taxon>Geminicoccales</taxon>
        <taxon>Geminicoccaceae</taxon>
        <taxon>Tistrella</taxon>
    </lineage>
</organism>
<dbReference type="InterPro" id="IPR013655">
    <property type="entry name" value="PAS_fold_3"/>
</dbReference>
<dbReference type="GO" id="GO:0016020">
    <property type="term" value="C:membrane"/>
    <property type="evidence" value="ECO:0007669"/>
    <property type="project" value="InterPro"/>
</dbReference>
<comment type="caution">
    <text evidence="7">The sequence shown here is derived from an EMBL/GenBank/DDBJ whole genome shotgun (WGS) entry which is preliminary data.</text>
</comment>
<dbReference type="SUPFAM" id="SSF55785">
    <property type="entry name" value="PYP-like sensor domain (PAS domain)"/>
    <property type="match status" value="2"/>
</dbReference>
<dbReference type="InterPro" id="IPR035965">
    <property type="entry name" value="PAS-like_dom_sf"/>
</dbReference>
<feature type="domain" description="PAC" evidence="5">
    <location>
        <begin position="207"/>
        <end position="259"/>
    </location>
</feature>
<dbReference type="OrthoDB" id="9765776at2"/>